<dbReference type="InterPro" id="IPR029058">
    <property type="entry name" value="AB_hydrolase_fold"/>
</dbReference>
<dbReference type="PANTHER" id="PTHR43798">
    <property type="entry name" value="MONOACYLGLYCEROL LIPASE"/>
    <property type="match status" value="1"/>
</dbReference>
<feature type="domain" description="AB hydrolase-1" evidence="3">
    <location>
        <begin position="24"/>
        <end position="253"/>
    </location>
</feature>
<dbReference type="Gene3D" id="3.40.50.1820">
    <property type="entry name" value="alpha/beta hydrolase"/>
    <property type="match status" value="1"/>
</dbReference>
<comment type="caution">
    <text evidence="4">The sequence shown here is derived from an EMBL/GenBank/DDBJ whole genome shotgun (WGS) entry which is preliminary data.</text>
</comment>
<dbReference type="RefSeq" id="WP_094254984.1">
    <property type="nucleotide sequence ID" value="NZ_NNCE01000009.1"/>
</dbReference>
<dbReference type="Pfam" id="PF12697">
    <property type="entry name" value="Abhydrolase_6"/>
    <property type="match status" value="1"/>
</dbReference>
<dbReference type="SUPFAM" id="SSF53474">
    <property type="entry name" value="alpha/beta-Hydrolases"/>
    <property type="match status" value="1"/>
</dbReference>
<dbReference type="PANTHER" id="PTHR43798:SF33">
    <property type="entry name" value="HYDROLASE, PUTATIVE (AFU_ORTHOLOGUE AFUA_2G14860)-RELATED"/>
    <property type="match status" value="1"/>
</dbReference>
<evidence type="ECO:0000256" key="1">
    <source>
        <dbReference type="ARBA" id="ARBA00006989"/>
    </source>
</evidence>
<comment type="similarity">
    <text evidence="1">Belongs to the lipase/esterase LIP3/BchO family.</text>
</comment>
<protein>
    <submittedName>
        <fullName evidence="4">Pimeloyl-ACP methyl ester carboxylesterase</fullName>
    </submittedName>
</protein>
<keyword evidence="2" id="KW-0378">Hydrolase</keyword>
<name>A0A4R6I9T7_9MOLU</name>
<proteinExistence type="inferred from homology"/>
<dbReference type="InterPro" id="IPR050266">
    <property type="entry name" value="AB_hydrolase_sf"/>
</dbReference>
<dbReference type="GO" id="GO:0052689">
    <property type="term" value="F:carboxylic ester hydrolase activity"/>
    <property type="evidence" value="ECO:0007669"/>
    <property type="project" value="UniProtKB-KW"/>
</dbReference>
<keyword evidence="2" id="KW-0719">Serine esterase</keyword>
<organism evidence="4 5">
    <name type="scientific">Mycoplasma testudineum</name>
    <dbReference type="NCBI Taxonomy" id="244584"/>
    <lineage>
        <taxon>Bacteria</taxon>
        <taxon>Bacillati</taxon>
        <taxon>Mycoplasmatota</taxon>
        <taxon>Mollicutes</taxon>
        <taxon>Mycoplasmataceae</taxon>
        <taxon>Mycoplasma</taxon>
    </lineage>
</organism>
<evidence type="ECO:0000256" key="2">
    <source>
        <dbReference type="ARBA" id="ARBA00022487"/>
    </source>
</evidence>
<dbReference type="EMBL" id="SNWN01000017">
    <property type="protein sequence ID" value="TDO18953.1"/>
    <property type="molecule type" value="Genomic_DNA"/>
</dbReference>
<accession>A0A4R6I9T7</accession>
<dbReference type="GO" id="GO:0016020">
    <property type="term" value="C:membrane"/>
    <property type="evidence" value="ECO:0007669"/>
    <property type="project" value="TreeGrafter"/>
</dbReference>
<evidence type="ECO:0000259" key="3">
    <source>
        <dbReference type="Pfam" id="PF12697"/>
    </source>
</evidence>
<evidence type="ECO:0000313" key="4">
    <source>
        <dbReference type="EMBL" id="TDO18953.1"/>
    </source>
</evidence>
<dbReference type="AlphaFoldDB" id="A0A4R6I9T7"/>
<dbReference type="Proteomes" id="UP000295518">
    <property type="component" value="Unassembled WGS sequence"/>
</dbReference>
<keyword evidence="5" id="KW-1185">Reference proteome</keyword>
<dbReference type="OrthoDB" id="397642at2"/>
<dbReference type="InterPro" id="IPR000073">
    <property type="entry name" value="AB_hydrolase_1"/>
</dbReference>
<evidence type="ECO:0000313" key="5">
    <source>
        <dbReference type="Proteomes" id="UP000295518"/>
    </source>
</evidence>
<sequence length="269" mass="30975">MFKQLETKNWIINFFEEESNKPKILFSHGFGANAKTIFSLNTQDRNYSIVSVDYPGLGKTKSKFHHEEVELKDYQTFLIEFLEAYSEKIDLIVAHSLGTLGALSALDKKLTKKVVLFSPYNYYLDTDTDLELIKHYLIPSDFETAANSLRDLSVKNDDAYEKSVKYFAKLAVEVYPIKYKVMGDFVEKMFQHDYLNNVVKPLYLNNASNIVIVSGVEDKYTKMEVLEKISSETNIPLTKIKNAGHAIFFDQPYQTNKVIVKEIKKLTES</sequence>
<reference evidence="4 5" key="1">
    <citation type="submission" date="2019-03" db="EMBL/GenBank/DDBJ databases">
        <title>Genomic Encyclopedia of Archaeal and Bacterial Type Strains, Phase II (KMG-II): from individual species to whole genera.</title>
        <authorList>
            <person name="Goeker M."/>
        </authorList>
    </citation>
    <scope>NUCLEOTIDE SEQUENCE [LARGE SCALE GENOMIC DNA]</scope>
    <source>
        <strain evidence="4 5">ATCC 700618</strain>
    </source>
</reference>
<gene>
    <name evidence="4" type="ORF">EI74_0833</name>
</gene>